<dbReference type="Proteomes" id="UP000702952">
    <property type="component" value="Unassembled WGS sequence"/>
</dbReference>
<feature type="transmembrane region" description="Helical" evidence="2">
    <location>
        <begin position="48"/>
        <end position="69"/>
    </location>
</feature>
<evidence type="ECO:0000313" key="3">
    <source>
        <dbReference type="EMBL" id="NTC28040.1"/>
    </source>
</evidence>
<organism evidence="3 4">
    <name type="scientific">Agrobacterium tumefaciens</name>
    <dbReference type="NCBI Taxonomy" id="358"/>
    <lineage>
        <taxon>Bacteria</taxon>
        <taxon>Pseudomonadati</taxon>
        <taxon>Pseudomonadota</taxon>
        <taxon>Alphaproteobacteria</taxon>
        <taxon>Hyphomicrobiales</taxon>
        <taxon>Rhizobiaceae</taxon>
        <taxon>Rhizobium/Agrobacterium group</taxon>
        <taxon>Agrobacterium</taxon>
        <taxon>Agrobacterium tumefaciens complex</taxon>
    </lineage>
</organism>
<feature type="compositionally biased region" description="Basic residues" evidence="1">
    <location>
        <begin position="1"/>
        <end position="12"/>
    </location>
</feature>
<feature type="transmembrane region" description="Helical" evidence="2">
    <location>
        <begin position="100"/>
        <end position="118"/>
    </location>
</feature>
<feature type="transmembrane region" description="Helical" evidence="2">
    <location>
        <begin position="185"/>
        <end position="204"/>
    </location>
</feature>
<gene>
    <name evidence="3" type="ORF">G6M46_07715</name>
</gene>
<dbReference type="EMBL" id="JAAMAY010000013">
    <property type="protein sequence ID" value="NTC28040.1"/>
    <property type="molecule type" value="Genomic_DNA"/>
</dbReference>
<evidence type="ECO:0000256" key="1">
    <source>
        <dbReference type="SAM" id="MobiDB-lite"/>
    </source>
</evidence>
<evidence type="ECO:0000313" key="4">
    <source>
        <dbReference type="Proteomes" id="UP000702952"/>
    </source>
</evidence>
<dbReference type="AlphaFoldDB" id="A0AA44F332"/>
<reference evidence="3" key="1">
    <citation type="journal article" date="2020" name="Science">
        <title>Unexpected conservation and global transmission of agrobacterial virulence plasmids.</title>
        <authorList>
            <person name="Weisberg A.J."/>
            <person name="Davis E.W. 2nd"/>
            <person name="Tabima J."/>
            <person name="Belcher M.S."/>
            <person name="Miller M."/>
            <person name="Kuo C.H."/>
            <person name="Loper J.E."/>
            <person name="Grunwald N.J."/>
            <person name="Putnam M.L."/>
            <person name="Chang J.H."/>
        </authorList>
    </citation>
    <scope>NUCLEOTIDE SEQUENCE</scope>
    <source>
        <strain evidence="3">17-1853-1a</strain>
    </source>
</reference>
<feature type="transmembrane region" description="Helical" evidence="2">
    <location>
        <begin position="75"/>
        <end position="93"/>
    </location>
</feature>
<proteinExistence type="predicted"/>
<dbReference type="RefSeq" id="WP_065657799.1">
    <property type="nucleotide sequence ID" value="NZ_CP123841.1"/>
</dbReference>
<keyword evidence="2" id="KW-0812">Transmembrane</keyword>
<protein>
    <submittedName>
        <fullName evidence="3">Uncharacterized protein</fullName>
    </submittedName>
</protein>
<name>A0AA44F332_AGRTU</name>
<sequence>MARSKTRQKNGHPPRGTSGFLSLQRLPFQNNSNRSHERFGGGRDWRRLIALGTIVVNLSALGLLSSSFGRPMPDYWPGMPAIFSGLVIAIIIMRIGRPKIYWDWVSLGALEITLGVLLKNDPVLASALYALPFYGLLAMSAVQLGVIGASIKPNKAWTWLGAGGAANIIVTTLGCIDHFTSKSISAETALMTTLMIIGLSLIGLGKSLRPKRDTGSIG</sequence>
<feature type="transmembrane region" description="Helical" evidence="2">
    <location>
        <begin position="124"/>
        <end position="147"/>
    </location>
</feature>
<evidence type="ECO:0000256" key="2">
    <source>
        <dbReference type="SAM" id="Phobius"/>
    </source>
</evidence>
<feature type="transmembrane region" description="Helical" evidence="2">
    <location>
        <begin position="159"/>
        <end position="179"/>
    </location>
</feature>
<keyword evidence="2" id="KW-0472">Membrane</keyword>
<accession>A0AA44F332</accession>
<comment type="caution">
    <text evidence="3">The sequence shown here is derived from an EMBL/GenBank/DDBJ whole genome shotgun (WGS) entry which is preliminary data.</text>
</comment>
<feature type="region of interest" description="Disordered" evidence="1">
    <location>
        <begin position="1"/>
        <end position="21"/>
    </location>
</feature>
<keyword evidence="2" id="KW-1133">Transmembrane helix</keyword>